<dbReference type="InterPro" id="IPR016035">
    <property type="entry name" value="Acyl_Trfase/lysoPLipase"/>
</dbReference>
<dbReference type="SMART" id="SM00827">
    <property type="entry name" value="PKS_AT"/>
    <property type="match status" value="1"/>
</dbReference>
<reference evidence="13 14" key="2">
    <citation type="submission" date="2019-07" db="EMBL/GenBank/DDBJ databases">
        <authorList>
            <person name="Huang Y."/>
        </authorList>
    </citation>
    <scope>NUCLEOTIDE SEQUENCE [LARGE SCALE GENOMIC DNA]</scope>
    <source>
        <strain evidence="13 14">HY188</strain>
    </source>
</reference>
<dbReference type="AlphaFoldDB" id="A0A516X4E5"/>
<evidence type="ECO:0000256" key="8">
    <source>
        <dbReference type="ARBA" id="ARBA00023098"/>
    </source>
</evidence>
<keyword evidence="10" id="KW-0012">Acyltransferase</keyword>
<dbReference type="Pfam" id="PF00698">
    <property type="entry name" value="Acyl_transf_1"/>
    <property type="match status" value="1"/>
</dbReference>
<protein>
    <recommendedName>
        <fullName evidence="4">Malonyl CoA-acyl carrier protein transacylase</fullName>
        <ecNumber evidence="3">2.3.1.39</ecNumber>
    </recommendedName>
</protein>
<sequence length="302" mass="30801">MKALLAPGQGSQKPGMLAPWLEAPGVRDQLAAWSEVAGIDLVGLGTVAEADAITDTAVTQPLVVVSALIAHRILRDGTAAPGTSITAGHSIGELAAAAIAGVLTDEQAVRLAAVRGREMARACALEPTGMTALLGGDEAEVLARLEELELTPANRNAKGQIVAAGTLAALEELAAAPPARARLRPLAVAGAFHTRHMAPARDAFAEAAAEITPSDPAMPLLSNRDGAVVTSGADAMQRLVEQITSPVRWDLCSAALRDAEVTAIVELPPAGTLVGIAKRELRGVPSVAVHAPGDFDSIPVPA</sequence>
<comment type="similarity">
    <text evidence="2">Belongs to the FabD family.</text>
</comment>
<gene>
    <name evidence="13" type="ORF">FO059_12220</name>
</gene>
<dbReference type="InterPro" id="IPR014043">
    <property type="entry name" value="Acyl_transferase_dom"/>
</dbReference>
<evidence type="ECO:0000256" key="6">
    <source>
        <dbReference type="ARBA" id="ARBA00022679"/>
    </source>
</evidence>
<evidence type="ECO:0000256" key="7">
    <source>
        <dbReference type="ARBA" id="ARBA00022832"/>
    </source>
</evidence>
<comment type="catalytic activity">
    <reaction evidence="11">
        <text>holo-[ACP] + malonyl-CoA = malonyl-[ACP] + CoA</text>
        <dbReference type="Rhea" id="RHEA:41792"/>
        <dbReference type="Rhea" id="RHEA-COMP:9623"/>
        <dbReference type="Rhea" id="RHEA-COMP:9685"/>
        <dbReference type="ChEBI" id="CHEBI:57287"/>
        <dbReference type="ChEBI" id="CHEBI:57384"/>
        <dbReference type="ChEBI" id="CHEBI:64479"/>
        <dbReference type="ChEBI" id="CHEBI:78449"/>
        <dbReference type="EC" id="2.3.1.39"/>
    </reaction>
</comment>
<evidence type="ECO:0000256" key="11">
    <source>
        <dbReference type="ARBA" id="ARBA00048462"/>
    </source>
</evidence>
<accession>A0A516X4E5</accession>
<proteinExistence type="inferred from homology"/>
<dbReference type="Proteomes" id="UP000317344">
    <property type="component" value="Chromosome"/>
</dbReference>
<feature type="domain" description="Malonyl-CoA:ACP transacylase (MAT)" evidence="12">
    <location>
        <begin position="5"/>
        <end position="294"/>
    </location>
</feature>
<keyword evidence="14" id="KW-1185">Reference proteome</keyword>
<dbReference type="InterPro" id="IPR050858">
    <property type="entry name" value="Mal-CoA-ACP_Trans/PKS_FabD"/>
</dbReference>
<dbReference type="InterPro" id="IPR001227">
    <property type="entry name" value="Ac_transferase_dom_sf"/>
</dbReference>
<evidence type="ECO:0000256" key="1">
    <source>
        <dbReference type="ARBA" id="ARBA00005194"/>
    </source>
</evidence>
<evidence type="ECO:0000259" key="12">
    <source>
        <dbReference type="SMART" id="SM00827"/>
    </source>
</evidence>
<keyword evidence="5" id="KW-0444">Lipid biosynthesis</keyword>
<organism evidence="13 14">
    <name type="scientific">Tomitella fengzijianii</name>
    <dbReference type="NCBI Taxonomy" id="2597660"/>
    <lineage>
        <taxon>Bacteria</taxon>
        <taxon>Bacillati</taxon>
        <taxon>Actinomycetota</taxon>
        <taxon>Actinomycetes</taxon>
        <taxon>Mycobacteriales</taxon>
        <taxon>Tomitella</taxon>
    </lineage>
</organism>
<name>A0A516X4E5_9ACTN</name>
<dbReference type="GO" id="GO:0006633">
    <property type="term" value="P:fatty acid biosynthetic process"/>
    <property type="evidence" value="ECO:0007669"/>
    <property type="project" value="UniProtKB-KW"/>
</dbReference>
<evidence type="ECO:0000256" key="5">
    <source>
        <dbReference type="ARBA" id="ARBA00022516"/>
    </source>
</evidence>
<keyword evidence="8" id="KW-0443">Lipid metabolism</keyword>
<dbReference type="InterPro" id="IPR016036">
    <property type="entry name" value="Malonyl_transacylase_ACP-bd"/>
</dbReference>
<dbReference type="EC" id="2.3.1.39" evidence="3"/>
<keyword evidence="6 13" id="KW-0808">Transferase</keyword>
<dbReference type="FunFam" id="3.30.70.250:FF:000002">
    <property type="entry name" value="Malonyl CoA-ACP transacylase"/>
    <property type="match status" value="1"/>
</dbReference>
<dbReference type="GO" id="GO:0005829">
    <property type="term" value="C:cytosol"/>
    <property type="evidence" value="ECO:0007669"/>
    <property type="project" value="TreeGrafter"/>
</dbReference>
<evidence type="ECO:0000313" key="14">
    <source>
        <dbReference type="Proteomes" id="UP000317344"/>
    </source>
</evidence>
<dbReference type="SUPFAM" id="SSF55048">
    <property type="entry name" value="Probable ACP-binding domain of malonyl-CoA ACP transacylase"/>
    <property type="match status" value="1"/>
</dbReference>
<dbReference type="RefSeq" id="WP_143909119.1">
    <property type="nucleotide sequence ID" value="NZ_CP041765.1"/>
</dbReference>
<evidence type="ECO:0000256" key="3">
    <source>
        <dbReference type="ARBA" id="ARBA00013258"/>
    </source>
</evidence>
<evidence type="ECO:0000256" key="10">
    <source>
        <dbReference type="ARBA" id="ARBA00023315"/>
    </source>
</evidence>
<evidence type="ECO:0000256" key="2">
    <source>
        <dbReference type="ARBA" id="ARBA00008217"/>
    </source>
</evidence>
<evidence type="ECO:0000256" key="4">
    <source>
        <dbReference type="ARBA" id="ARBA00018953"/>
    </source>
</evidence>
<dbReference type="EMBL" id="CP041765">
    <property type="protein sequence ID" value="QDQ97936.1"/>
    <property type="molecule type" value="Genomic_DNA"/>
</dbReference>
<dbReference type="Gene3D" id="3.40.366.10">
    <property type="entry name" value="Malonyl-Coenzyme A Acyl Carrier Protein, domain 2"/>
    <property type="match status" value="1"/>
</dbReference>
<dbReference type="Gene3D" id="3.30.70.250">
    <property type="entry name" value="Malonyl-CoA ACP transacylase, ACP-binding"/>
    <property type="match status" value="1"/>
</dbReference>
<dbReference type="KEGG" id="toy:FO059_12220"/>
<dbReference type="PANTHER" id="PTHR42681">
    <property type="entry name" value="MALONYL-COA-ACYL CARRIER PROTEIN TRANSACYLASE, MITOCHONDRIAL"/>
    <property type="match status" value="1"/>
</dbReference>
<evidence type="ECO:0000256" key="9">
    <source>
        <dbReference type="ARBA" id="ARBA00023160"/>
    </source>
</evidence>
<keyword evidence="9" id="KW-0275">Fatty acid biosynthesis</keyword>
<dbReference type="PANTHER" id="PTHR42681:SF1">
    <property type="entry name" value="MALONYL-COA-ACYL CARRIER PROTEIN TRANSACYLASE, MITOCHONDRIAL"/>
    <property type="match status" value="1"/>
</dbReference>
<reference evidence="13 14" key="1">
    <citation type="submission" date="2019-07" db="EMBL/GenBank/DDBJ databases">
        <title>Tomitella cavernea sp. nov., an actinomycete isolated from soil.</title>
        <authorList>
            <person name="Cheng J."/>
        </authorList>
    </citation>
    <scope>NUCLEOTIDE SEQUENCE [LARGE SCALE GENOMIC DNA]</scope>
    <source>
        <strain evidence="13 14">HY188</strain>
    </source>
</reference>
<dbReference type="GO" id="GO:0004314">
    <property type="term" value="F:[acyl-carrier-protein] S-malonyltransferase activity"/>
    <property type="evidence" value="ECO:0007669"/>
    <property type="project" value="UniProtKB-EC"/>
</dbReference>
<dbReference type="SUPFAM" id="SSF52151">
    <property type="entry name" value="FabD/lysophospholipase-like"/>
    <property type="match status" value="1"/>
</dbReference>
<keyword evidence="7" id="KW-0276">Fatty acid metabolism</keyword>
<evidence type="ECO:0000313" key="13">
    <source>
        <dbReference type="EMBL" id="QDQ97936.1"/>
    </source>
</evidence>
<dbReference type="OrthoDB" id="3248271at2"/>
<comment type="pathway">
    <text evidence="1">Lipid metabolism; fatty acid biosynthesis.</text>
</comment>